<evidence type="ECO:0000313" key="8">
    <source>
        <dbReference type="Proteomes" id="UP000240042"/>
    </source>
</evidence>
<dbReference type="HAMAP" id="MF_00014">
    <property type="entry name" value="Ribosome_mat_RimM"/>
    <property type="match status" value="1"/>
</dbReference>
<dbReference type="GO" id="GO:0005840">
    <property type="term" value="C:ribosome"/>
    <property type="evidence" value="ECO:0007669"/>
    <property type="project" value="InterPro"/>
</dbReference>
<comment type="domain">
    <text evidence="5">The PRC barrel domain binds ribosomal protein uS19.</text>
</comment>
<dbReference type="SUPFAM" id="SSF50447">
    <property type="entry name" value="Translation proteins"/>
    <property type="match status" value="1"/>
</dbReference>
<dbReference type="GO" id="GO:0006364">
    <property type="term" value="P:rRNA processing"/>
    <property type="evidence" value="ECO:0007669"/>
    <property type="project" value="UniProtKB-UniRule"/>
</dbReference>
<organism evidence="7 8">
    <name type="scientific">Brevinema andersonii</name>
    <dbReference type="NCBI Taxonomy" id="34097"/>
    <lineage>
        <taxon>Bacteria</taxon>
        <taxon>Pseudomonadati</taxon>
        <taxon>Spirochaetota</taxon>
        <taxon>Spirochaetia</taxon>
        <taxon>Brevinematales</taxon>
        <taxon>Brevinemataceae</taxon>
        <taxon>Brevinema</taxon>
    </lineage>
</organism>
<evidence type="ECO:0000259" key="6">
    <source>
        <dbReference type="Pfam" id="PF01782"/>
    </source>
</evidence>
<keyword evidence="8" id="KW-1185">Reference proteome</keyword>
<dbReference type="Pfam" id="PF01782">
    <property type="entry name" value="RimM"/>
    <property type="match status" value="1"/>
</dbReference>
<dbReference type="InterPro" id="IPR011033">
    <property type="entry name" value="PRC_barrel-like_sf"/>
</dbReference>
<keyword evidence="2 5" id="KW-0690">Ribosome biogenesis</keyword>
<comment type="function">
    <text evidence="5">An accessory protein needed during the final step in the assembly of 30S ribosomal subunit, possibly for assembly of the head region. Essential for efficient processing of 16S rRNA. May be needed both before and after RbfA during the maturation of 16S rRNA. It has affinity for free ribosomal 30S subunits but not for 70S ribosomes.</text>
</comment>
<dbReference type="OrthoDB" id="9810331at2"/>
<dbReference type="InterPro" id="IPR002676">
    <property type="entry name" value="RimM_N"/>
</dbReference>
<accession>A0A1I1CXR6</accession>
<dbReference type="Proteomes" id="UP000240042">
    <property type="component" value="Unassembled WGS sequence"/>
</dbReference>
<dbReference type="SUPFAM" id="SSF50346">
    <property type="entry name" value="PRC-barrel domain"/>
    <property type="match status" value="1"/>
</dbReference>
<dbReference type="EMBL" id="FOKY01000001">
    <property type="protein sequence ID" value="SFB67304.1"/>
    <property type="molecule type" value="Genomic_DNA"/>
</dbReference>
<dbReference type="AlphaFoldDB" id="A0A1I1CXR6"/>
<dbReference type="RefSeq" id="WP_092316938.1">
    <property type="nucleotide sequence ID" value="NZ_FOKY01000001.1"/>
</dbReference>
<sequence>MNDAQEFIEIGILLKPFGIKGAIKIHFYIDNPSDLKNVKEFYIYQKNTVINYRPLYFQSIHFDKNGQFAKVFFEGIFDRTSAEQYRLMPIFIKKENLPSLDTNEYFIQDLLDLKVKFQNDEIGFISNIISAGDRDIFIIQLNNKKQHIAVPFIGHYINNIDLAQHVVNVSNIDELF</sequence>
<dbReference type="Gene3D" id="2.40.30.60">
    <property type="entry name" value="RimM"/>
    <property type="match status" value="1"/>
</dbReference>
<keyword evidence="4 5" id="KW-0143">Chaperone</keyword>
<dbReference type="PANTHER" id="PTHR33692:SF1">
    <property type="entry name" value="RIBOSOME MATURATION FACTOR RIMM"/>
    <property type="match status" value="1"/>
</dbReference>
<keyword evidence="3 5" id="KW-0698">rRNA processing</keyword>
<evidence type="ECO:0000256" key="3">
    <source>
        <dbReference type="ARBA" id="ARBA00022552"/>
    </source>
</evidence>
<reference evidence="8" key="1">
    <citation type="submission" date="2016-10" db="EMBL/GenBank/DDBJ databases">
        <authorList>
            <person name="Varghese N."/>
            <person name="Submissions S."/>
        </authorList>
    </citation>
    <scope>NUCLEOTIDE SEQUENCE [LARGE SCALE GENOMIC DNA]</scope>
    <source>
        <strain evidence="8">ATCC 43811</strain>
    </source>
</reference>
<comment type="subcellular location">
    <subcellularLocation>
        <location evidence="5">Cytoplasm</location>
    </subcellularLocation>
</comment>
<dbReference type="InterPro" id="IPR009000">
    <property type="entry name" value="Transl_B-barrel_sf"/>
</dbReference>
<evidence type="ECO:0000256" key="5">
    <source>
        <dbReference type="HAMAP-Rule" id="MF_00014"/>
    </source>
</evidence>
<evidence type="ECO:0000313" key="7">
    <source>
        <dbReference type="EMBL" id="SFB67304.1"/>
    </source>
</evidence>
<dbReference type="Gene3D" id="2.30.30.240">
    <property type="entry name" value="PRC-barrel domain"/>
    <property type="match status" value="1"/>
</dbReference>
<evidence type="ECO:0000256" key="2">
    <source>
        <dbReference type="ARBA" id="ARBA00022517"/>
    </source>
</evidence>
<keyword evidence="1 5" id="KW-0963">Cytoplasm</keyword>
<dbReference type="NCBIfam" id="TIGR02273">
    <property type="entry name" value="16S_RimM"/>
    <property type="match status" value="1"/>
</dbReference>
<dbReference type="GO" id="GO:0042274">
    <property type="term" value="P:ribosomal small subunit biogenesis"/>
    <property type="evidence" value="ECO:0007669"/>
    <property type="project" value="UniProtKB-UniRule"/>
</dbReference>
<dbReference type="PANTHER" id="PTHR33692">
    <property type="entry name" value="RIBOSOME MATURATION FACTOR RIMM"/>
    <property type="match status" value="1"/>
</dbReference>
<dbReference type="GO" id="GO:0005737">
    <property type="term" value="C:cytoplasm"/>
    <property type="evidence" value="ECO:0007669"/>
    <property type="project" value="UniProtKB-SubCell"/>
</dbReference>
<comment type="similarity">
    <text evidence="5">Belongs to the RimM family.</text>
</comment>
<feature type="domain" description="RimM N-terminal" evidence="6">
    <location>
        <begin position="10"/>
        <end position="95"/>
    </location>
</feature>
<dbReference type="InterPro" id="IPR011961">
    <property type="entry name" value="RimM"/>
</dbReference>
<dbReference type="STRING" id="34097.SAMN02745150_00046"/>
<protein>
    <recommendedName>
        <fullName evidence="5">Ribosome maturation factor RimM</fullName>
    </recommendedName>
</protein>
<evidence type="ECO:0000256" key="1">
    <source>
        <dbReference type="ARBA" id="ARBA00022490"/>
    </source>
</evidence>
<comment type="subunit">
    <text evidence="5">Binds ribosomal protein uS19.</text>
</comment>
<gene>
    <name evidence="5" type="primary">rimM</name>
    <name evidence="7" type="ORF">SAMN02745150_00046</name>
</gene>
<evidence type="ECO:0000256" key="4">
    <source>
        <dbReference type="ARBA" id="ARBA00023186"/>
    </source>
</evidence>
<dbReference type="GO" id="GO:0043022">
    <property type="term" value="F:ribosome binding"/>
    <property type="evidence" value="ECO:0007669"/>
    <property type="project" value="InterPro"/>
</dbReference>
<dbReference type="InterPro" id="IPR036976">
    <property type="entry name" value="RimM_N_sf"/>
</dbReference>
<proteinExistence type="inferred from homology"/>
<name>A0A1I1CXR6_BREAD</name>